<comment type="caution">
    <text evidence="1">The sequence shown here is derived from an EMBL/GenBank/DDBJ whole genome shotgun (WGS) entry which is preliminary data.</text>
</comment>
<feature type="non-terminal residue" evidence="1">
    <location>
        <position position="1"/>
    </location>
</feature>
<proteinExistence type="predicted"/>
<dbReference type="Proteomes" id="UP000829685">
    <property type="component" value="Unassembled WGS sequence"/>
</dbReference>
<accession>A0A9P9W7I0</accession>
<keyword evidence="2" id="KW-1185">Reference proteome</keyword>
<dbReference type="SUPFAM" id="SSF51735">
    <property type="entry name" value="NAD(P)-binding Rossmann-fold domains"/>
    <property type="match status" value="1"/>
</dbReference>
<evidence type="ECO:0000313" key="1">
    <source>
        <dbReference type="EMBL" id="KAI1847471.1"/>
    </source>
</evidence>
<dbReference type="EMBL" id="JAFIMR010000100">
    <property type="protein sequence ID" value="KAI1847471.1"/>
    <property type="molecule type" value="Genomic_DNA"/>
</dbReference>
<protein>
    <submittedName>
        <fullName evidence="1">Uncharacterized protein</fullName>
    </submittedName>
</protein>
<name>A0A9P9W7I0_9PEZI</name>
<dbReference type="Gene3D" id="3.40.50.720">
    <property type="entry name" value="NAD(P)-binding Rossmann-like Domain"/>
    <property type="match status" value="1"/>
</dbReference>
<reference evidence="1" key="1">
    <citation type="submission" date="2021-03" db="EMBL/GenBank/DDBJ databases">
        <title>Revisited historic fungal species revealed as producer of novel bioactive compounds through whole genome sequencing and comparative genomics.</title>
        <authorList>
            <person name="Vignolle G.A."/>
            <person name="Hochenegger N."/>
            <person name="Mach R.L."/>
            <person name="Mach-Aigner A.R."/>
            <person name="Javad Rahimi M."/>
            <person name="Salim K.A."/>
            <person name="Chan C.M."/>
            <person name="Lim L.B.L."/>
            <person name="Cai F."/>
            <person name="Druzhinina I.S."/>
            <person name="U'Ren J.M."/>
            <person name="Derntl C."/>
        </authorList>
    </citation>
    <scope>NUCLEOTIDE SEQUENCE</scope>
    <source>
        <strain evidence="1">TUCIM 5799</strain>
    </source>
</reference>
<dbReference type="InterPro" id="IPR036291">
    <property type="entry name" value="NAD(P)-bd_dom_sf"/>
</dbReference>
<dbReference type="AlphaFoldDB" id="A0A9P9W7I0"/>
<evidence type="ECO:0000313" key="2">
    <source>
        <dbReference type="Proteomes" id="UP000829685"/>
    </source>
</evidence>
<gene>
    <name evidence="1" type="ORF">JX265_013947</name>
</gene>
<sequence>AFVAPELLSGPYIPPTELVINEASLNEEFQPPYSTILTAYCAGKTAALRRSLEWMREAKKGVHGLGFDLVNLAPTFIFGRHVLARKPEDLLATSNAMLLRSVTGNTTSDVLEFGGGYHLDDIVEAHLKDLDKDLVSTPTEGPNRSIETFTFGITVKWQDLNEMVSTKWPSEVKKGVLLNNGRFITKPNLHMDMSKVETRLGIKSKSLEVMLREVVNQYLELSDIK</sequence>
<organism evidence="1 2">
    <name type="scientific">Neoarthrinium moseri</name>
    <dbReference type="NCBI Taxonomy" id="1658444"/>
    <lineage>
        <taxon>Eukaryota</taxon>
        <taxon>Fungi</taxon>
        <taxon>Dikarya</taxon>
        <taxon>Ascomycota</taxon>
        <taxon>Pezizomycotina</taxon>
        <taxon>Sordariomycetes</taxon>
        <taxon>Xylariomycetidae</taxon>
        <taxon>Amphisphaeriales</taxon>
        <taxon>Apiosporaceae</taxon>
        <taxon>Neoarthrinium</taxon>
    </lineage>
</organism>